<sequence length="165" mass="18586">MKNKMNRLIFVFLIALLGSPIFCNAQKLIFSYDAAGNQERREWICVSCRGNNSITKVLANIPKEDITLLKDKEKEMSGDRHKSYFLTASPNPVKEDLKVQWTTPEDVSVKTIVVFSVNGAKLFENSPIPAEQYTNLSFVNIPAGIYLLVATYSNGKRETLKIVKP</sequence>
<dbReference type="Pfam" id="PF18962">
    <property type="entry name" value="Por_Secre_tail"/>
    <property type="match status" value="1"/>
</dbReference>
<dbReference type="NCBIfam" id="TIGR04183">
    <property type="entry name" value="Por_Secre_tail"/>
    <property type="match status" value="1"/>
</dbReference>
<feature type="domain" description="Secretion system C-terminal sorting" evidence="1">
    <location>
        <begin position="90"/>
        <end position="157"/>
    </location>
</feature>
<comment type="caution">
    <text evidence="2">The sequence shown here is derived from an EMBL/GenBank/DDBJ whole genome shotgun (WGS) entry which is preliminary data.</text>
</comment>
<name>A0ABW4IFY4_9SPHI</name>
<accession>A0ABW4IFY4</accession>
<proteinExistence type="predicted"/>
<dbReference type="InterPro" id="IPR026444">
    <property type="entry name" value="Secre_tail"/>
</dbReference>
<keyword evidence="3" id="KW-1185">Reference proteome</keyword>
<dbReference type="RefSeq" id="WP_379664044.1">
    <property type="nucleotide sequence ID" value="NZ_JBHUDG010000049.1"/>
</dbReference>
<gene>
    <name evidence="2" type="ORF">ACFSAH_17515</name>
</gene>
<organism evidence="2 3">
    <name type="scientific">Pseudopedobacter beijingensis</name>
    <dbReference type="NCBI Taxonomy" id="1207056"/>
    <lineage>
        <taxon>Bacteria</taxon>
        <taxon>Pseudomonadati</taxon>
        <taxon>Bacteroidota</taxon>
        <taxon>Sphingobacteriia</taxon>
        <taxon>Sphingobacteriales</taxon>
        <taxon>Sphingobacteriaceae</taxon>
        <taxon>Pseudopedobacter</taxon>
    </lineage>
</organism>
<evidence type="ECO:0000313" key="3">
    <source>
        <dbReference type="Proteomes" id="UP001597118"/>
    </source>
</evidence>
<evidence type="ECO:0000259" key="1">
    <source>
        <dbReference type="Pfam" id="PF18962"/>
    </source>
</evidence>
<dbReference type="EMBL" id="JBHUDG010000049">
    <property type="protein sequence ID" value="MFD1631676.1"/>
    <property type="molecule type" value="Genomic_DNA"/>
</dbReference>
<dbReference type="Proteomes" id="UP001597118">
    <property type="component" value="Unassembled WGS sequence"/>
</dbReference>
<reference evidence="3" key="1">
    <citation type="journal article" date="2019" name="Int. J. Syst. Evol. Microbiol.">
        <title>The Global Catalogue of Microorganisms (GCM) 10K type strain sequencing project: providing services to taxonomists for standard genome sequencing and annotation.</title>
        <authorList>
            <consortium name="The Broad Institute Genomics Platform"/>
            <consortium name="The Broad Institute Genome Sequencing Center for Infectious Disease"/>
            <person name="Wu L."/>
            <person name="Ma J."/>
        </authorList>
    </citation>
    <scope>NUCLEOTIDE SEQUENCE [LARGE SCALE GENOMIC DNA]</scope>
    <source>
        <strain evidence="3">CCUG 53762</strain>
    </source>
</reference>
<evidence type="ECO:0000313" key="2">
    <source>
        <dbReference type="EMBL" id="MFD1631676.1"/>
    </source>
</evidence>
<protein>
    <submittedName>
        <fullName evidence="2">T9SS type A sorting domain-containing protein</fullName>
    </submittedName>
</protein>